<reference evidence="3" key="1">
    <citation type="submission" date="2017-11" db="EMBL/GenBank/DDBJ databases">
        <authorList>
            <person name="Lima N.C."/>
            <person name="Parody-Merino A.M."/>
            <person name="Battley P.F."/>
            <person name="Fidler A.E."/>
            <person name="Prosdocimi F."/>
        </authorList>
    </citation>
    <scope>NUCLEOTIDE SEQUENCE [LARGE SCALE GENOMIC DNA]</scope>
</reference>
<proteinExistence type="predicted"/>
<dbReference type="CDD" id="cd01650">
    <property type="entry name" value="RT_nLTR_like"/>
    <property type="match status" value="1"/>
</dbReference>
<dbReference type="GO" id="GO:0003964">
    <property type="term" value="F:RNA-directed DNA polymerase activity"/>
    <property type="evidence" value="ECO:0007669"/>
    <property type="project" value="UniProtKB-KW"/>
</dbReference>
<dbReference type="AlphaFoldDB" id="A0A2I0U8E7"/>
<sequence>MWRSEAVLDLAIMKWSSFQFLVSRTSCPQGVQPPGLEDKDGEQNNPPIIQEEVVNDLFMYLDMQKSMGPDGMHPRVLRELAGELTKPLSIIYQQSWSTGELPDDWRVANVTPIYKKGQKEDQGNYRPVSLTLILGKIMERIILSELSRQKLHLLVAGKAVDVVYLDFGKAFDTIPHSTLLEKLGNYGIDKCTLHWVKNWLDGRAQRVVINGVKSGWWPVTSGVPQGLVLGPVLFNIFIDDLDKGIECTLIRDMDSGIECTLSKFADDAKLCDAVNMLEERDTIQRDLDRLERWACANLRKFNQAKCKVLHLGHSDPRHKYRLGGKQIERSPEKDLGVLVDEKLNMSQQRVLSA</sequence>
<gene>
    <name evidence="2" type="ORF">llap_7355</name>
</gene>
<evidence type="ECO:0000259" key="1">
    <source>
        <dbReference type="PROSITE" id="PS50878"/>
    </source>
</evidence>
<protein>
    <submittedName>
        <fullName evidence="2">Rna-directed dna polymerase from mobile element jockey-like</fullName>
    </submittedName>
</protein>
<dbReference type="SUPFAM" id="SSF56672">
    <property type="entry name" value="DNA/RNA polymerases"/>
    <property type="match status" value="1"/>
</dbReference>
<accession>A0A2I0U8E7</accession>
<dbReference type="Proteomes" id="UP000233556">
    <property type="component" value="Unassembled WGS sequence"/>
</dbReference>
<keyword evidence="3" id="KW-1185">Reference proteome</keyword>
<dbReference type="InterPro" id="IPR043502">
    <property type="entry name" value="DNA/RNA_pol_sf"/>
</dbReference>
<evidence type="ECO:0000313" key="3">
    <source>
        <dbReference type="Proteomes" id="UP000233556"/>
    </source>
</evidence>
<feature type="domain" description="Reverse transcriptase" evidence="1">
    <location>
        <begin position="94"/>
        <end position="339"/>
    </location>
</feature>
<dbReference type="Pfam" id="PF00078">
    <property type="entry name" value="RVT_1"/>
    <property type="match status" value="1"/>
</dbReference>
<keyword evidence="2" id="KW-0695">RNA-directed DNA polymerase</keyword>
<name>A0A2I0U8E7_LIMLA</name>
<dbReference type="InterPro" id="IPR000477">
    <property type="entry name" value="RT_dom"/>
</dbReference>
<dbReference type="EMBL" id="KZ506003">
    <property type="protein sequence ID" value="PKU42336.1"/>
    <property type="molecule type" value="Genomic_DNA"/>
</dbReference>
<organism evidence="2 3">
    <name type="scientific">Limosa lapponica baueri</name>
    <dbReference type="NCBI Taxonomy" id="1758121"/>
    <lineage>
        <taxon>Eukaryota</taxon>
        <taxon>Metazoa</taxon>
        <taxon>Chordata</taxon>
        <taxon>Craniata</taxon>
        <taxon>Vertebrata</taxon>
        <taxon>Euteleostomi</taxon>
        <taxon>Archelosauria</taxon>
        <taxon>Archosauria</taxon>
        <taxon>Dinosauria</taxon>
        <taxon>Saurischia</taxon>
        <taxon>Theropoda</taxon>
        <taxon>Coelurosauria</taxon>
        <taxon>Aves</taxon>
        <taxon>Neognathae</taxon>
        <taxon>Neoaves</taxon>
        <taxon>Charadriiformes</taxon>
        <taxon>Scolopacidae</taxon>
        <taxon>Limosa</taxon>
    </lineage>
</organism>
<keyword evidence="2" id="KW-0548">Nucleotidyltransferase</keyword>
<keyword evidence="2" id="KW-0808">Transferase</keyword>
<evidence type="ECO:0000313" key="2">
    <source>
        <dbReference type="EMBL" id="PKU42336.1"/>
    </source>
</evidence>
<dbReference type="PROSITE" id="PS50878">
    <property type="entry name" value="RT_POL"/>
    <property type="match status" value="1"/>
</dbReference>
<dbReference type="PANTHER" id="PTHR33332">
    <property type="entry name" value="REVERSE TRANSCRIPTASE DOMAIN-CONTAINING PROTEIN"/>
    <property type="match status" value="1"/>
</dbReference>
<dbReference type="OrthoDB" id="416454at2759"/>
<reference evidence="3" key="2">
    <citation type="submission" date="2017-12" db="EMBL/GenBank/DDBJ databases">
        <title>Genome sequence of the Bar-tailed Godwit (Limosa lapponica baueri).</title>
        <authorList>
            <person name="Lima N.C.B."/>
            <person name="Parody-Merino A.M."/>
            <person name="Battley P.F."/>
            <person name="Fidler A.E."/>
            <person name="Prosdocimi F."/>
        </authorList>
    </citation>
    <scope>NUCLEOTIDE SEQUENCE [LARGE SCALE GENOMIC DNA]</scope>
</reference>